<name>A0A3B0ZRZ6_9ZZZZ</name>
<dbReference type="EMBL" id="UOFQ01000173">
    <property type="protein sequence ID" value="VAW90127.1"/>
    <property type="molecule type" value="Genomic_DNA"/>
</dbReference>
<evidence type="ECO:0000313" key="2">
    <source>
        <dbReference type="EMBL" id="VAW90127.1"/>
    </source>
</evidence>
<dbReference type="InterPro" id="IPR054545">
    <property type="entry name" value="ApeI-like"/>
</dbReference>
<feature type="domain" description="ApeI dehydratase-like" evidence="1">
    <location>
        <begin position="3"/>
        <end position="75"/>
    </location>
</feature>
<dbReference type="SUPFAM" id="SSF54637">
    <property type="entry name" value="Thioesterase/thiol ester dehydrase-isomerase"/>
    <property type="match status" value="1"/>
</dbReference>
<sequence length="111" mass="11769">MTTSARIDFPVPTEHACYEGHFPGNPIVPGALLLQWISGYSSEAFSRRITGVKHMKFLIPVQPGDHCVVELNLVKVSDICADVAIKVVCSCGPNVICKGTLLSGSALVSAS</sequence>
<organism evidence="2">
    <name type="scientific">hydrothermal vent metagenome</name>
    <dbReference type="NCBI Taxonomy" id="652676"/>
    <lineage>
        <taxon>unclassified sequences</taxon>
        <taxon>metagenomes</taxon>
        <taxon>ecological metagenomes</taxon>
    </lineage>
</organism>
<accession>A0A3B0ZRZ6</accession>
<proteinExistence type="predicted"/>
<evidence type="ECO:0000259" key="1">
    <source>
        <dbReference type="Pfam" id="PF22818"/>
    </source>
</evidence>
<dbReference type="InterPro" id="IPR029069">
    <property type="entry name" value="HotDog_dom_sf"/>
</dbReference>
<dbReference type="AlphaFoldDB" id="A0A3B0ZRZ6"/>
<gene>
    <name evidence="2" type="ORF">MNBD_GAMMA17-1648</name>
</gene>
<dbReference type="Gene3D" id="3.10.129.10">
    <property type="entry name" value="Hotdog Thioesterase"/>
    <property type="match status" value="1"/>
</dbReference>
<dbReference type="Pfam" id="PF22818">
    <property type="entry name" value="ApeI-like"/>
    <property type="match status" value="1"/>
</dbReference>
<reference evidence="2" key="1">
    <citation type="submission" date="2018-06" db="EMBL/GenBank/DDBJ databases">
        <authorList>
            <person name="Zhirakovskaya E."/>
        </authorList>
    </citation>
    <scope>NUCLEOTIDE SEQUENCE</scope>
</reference>
<protein>
    <recommendedName>
        <fullName evidence="1">ApeI dehydratase-like domain-containing protein</fullName>
    </recommendedName>
</protein>